<dbReference type="SUPFAM" id="SSF56300">
    <property type="entry name" value="Metallo-dependent phosphatases"/>
    <property type="match status" value="1"/>
</dbReference>
<proteinExistence type="predicted"/>
<dbReference type="Gene3D" id="3.60.21.10">
    <property type="match status" value="1"/>
</dbReference>
<dbReference type="STRING" id="1081103.A0A0B2WJ05"/>
<dbReference type="Proteomes" id="UP000030816">
    <property type="component" value="Unassembled WGS sequence"/>
</dbReference>
<evidence type="ECO:0000313" key="3">
    <source>
        <dbReference type="Proteomes" id="UP000030816"/>
    </source>
</evidence>
<dbReference type="GO" id="GO:0005737">
    <property type="term" value="C:cytoplasm"/>
    <property type="evidence" value="ECO:0007669"/>
    <property type="project" value="TreeGrafter"/>
</dbReference>
<dbReference type="CDD" id="cd07383">
    <property type="entry name" value="MPP_Dcr2"/>
    <property type="match status" value="1"/>
</dbReference>
<protein>
    <submittedName>
        <fullName evidence="2">Metallophosphoesterase domain protein</fullName>
    </submittedName>
</protein>
<evidence type="ECO:0000313" key="2">
    <source>
        <dbReference type="EMBL" id="KHN93833.1"/>
    </source>
</evidence>
<gene>
    <name evidence="2" type="ORF">MAM_08312</name>
</gene>
<evidence type="ECO:0000259" key="1">
    <source>
        <dbReference type="Pfam" id="PF00149"/>
    </source>
</evidence>
<dbReference type="EMBL" id="AZHE01000050">
    <property type="protein sequence ID" value="KHN93833.1"/>
    <property type="molecule type" value="Genomic_DNA"/>
</dbReference>
<dbReference type="Pfam" id="PF00149">
    <property type="entry name" value="Metallophos"/>
    <property type="match status" value="1"/>
</dbReference>
<comment type="caution">
    <text evidence="2">The sequence shown here is derived from an EMBL/GenBank/DDBJ whole genome shotgun (WGS) entry which is preliminary data.</text>
</comment>
<dbReference type="OrthoDB" id="783096at2759"/>
<dbReference type="GO" id="GO:0016788">
    <property type="term" value="F:hydrolase activity, acting on ester bonds"/>
    <property type="evidence" value="ECO:0007669"/>
    <property type="project" value="TreeGrafter"/>
</dbReference>
<sequence>MWRAAYLAAGLASRASRQVPATRATHDDALPPLKFDDEGVFRISVFSDLHFGQGESGTGPDQDRNTIRAMEDVLDLDGPQLVVLNGDLIDGESARSRNGTHYVDQLVGPMVRRNLTWASTYGNHDHSHDADSDDIWKQEKRWPGARTQRMVTAQGAGITNYYLVVNPPTCAGDGDGGGGGCVPELVLWFFDSRGGFHFQGAAQGNWVHASVVAWANETNASLARRYKRAIPSLAFVHIPVHATEGAAPEPHHQPGINDELPVAQQGEGWCGNDTPDEEGCDYGGQDVPFMRALVGMPGLMGLFYGHDHGKSWCYRWDSLLPGMDVAGSGLNLCYGQHSGYGGYGDWIRGARQIVVTRDKLADLTVDTYIRLESGAVVGAVSLNSTFNHDYYPATPDQRTYVDQTVNGKVRVYPSASSRLRPGRELGYCKYAVAACVGLWAVLSRVL</sequence>
<dbReference type="PANTHER" id="PTHR32440">
    <property type="entry name" value="PHOSPHATASE DCR2-RELATED-RELATED"/>
    <property type="match status" value="1"/>
</dbReference>
<dbReference type="GeneID" id="63742767"/>
<name>A0A0B2WJ05_METAS</name>
<dbReference type="InterPro" id="IPR004843">
    <property type="entry name" value="Calcineurin-like_PHP"/>
</dbReference>
<dbReference type="HOGENOM" id="CLU_019692_1_1_1"/>
<organism evidence="2 3">
    <name type="scientific">Metarhizium album (strain ARSEF 1941)</name>
    <dbReference type="NCBI Taxonomy" id="1081103"/>
    <lineage>
        <taxon>Eukaryota</taxon>
        <taxon>Fungi</taxon>
        <taxon>Dikarya</taxon>
        <taxon>Ascomycota</taxon>
        <taxon>Pezizomycotina</taxon>
        <taxon>Sordariomycetes</taxon>
        <taxon>Hypocreomycetidae</taxon>
        <taxon>Hypocreales</taxon>
        <taxon>Clavicipitaceae</taxon>
        <taxon>Metarhizium</taxon>
    </lineage>
</organism>
<dbReference type="RefSeq" id="XP_040674899.1">
    <property type="nucleotide sequence ID" value="XM_040827110.1"/>
</dbReference>
<dbReference type="PANTHER" id="PTHR32440:SF11">
    <property type="entry name" value="METALLOPHOSPHOESTERASE DOMAIN-CONTAINING PROTEIN"/>
    <property type="match status" value="1"/>
</dbReference>
<accession>A0A0B2WJ05</accession>
<keyword evidence="3" id="KW-1185">Reference proteome</keyword>
<reference evidence="2 3" key="1">
    <citation type="journal article" date="2014" name="Proc. Natl. Acad. Sci. U.S.A.">
        <title>Trajectory and genomic determinants of fungal-pathogen speciation and host adaptation.</title>
        <authorList>
            <person name="Hu X."/>
            <person name="Xiao G."/>
            <person name="Zheng P."/>
            <person name="Shang Y."/>
            <person name="Su Y."/>
            <person name="Zhang X."/>
            <person name="Liu X."/>
            <person name="Zhan S."/>
            <person name="St Leger R.J."/>
            <person name="Wang C."/>
        </authorList>
    </citation>
    <scope>NUCLEOTIDE SEQUENCE [LARGE SCALE GENOMIC DNA]</scope>
    <source>
        <strain evidence="2 3">ARSEF 1941</strain>
    </source>
</reference>
<feature type="domain" description="Calcineurin-like phosphoesterase" evidence="1">
    <location>
        <begin position="41"/>
        <end position="134"/>
    </location>
</feature>
<dbReference type="InterPro" id="IPR029052">
    <property type="entry name" value="Metallo-depent_PP-like"/>
</dbReference>
<dbReference type="AlphaFoldDB" id="A0A0B2WJ05"/>